<dbReference type="Pfam" id="PF00075">
    <property type="entry name" value="RNase_H"/>
    <property type="match status" value="1"/>
</dbReference>
<dbReference type="PANTHER" id="PTHR36688">
    <property type="entry name" value="ENDO/EXONUCLEASE/PHOSPHATASE DOMAIN-CONTAINING PROTEIN"/>
    <property type="match status" value="1"/>
</dbReference>
<dbReference type="Pfam" id="PF00078">
    <property type="entry name" value="RVT_1"/>
    <property type="match status" value="1"/>
</dbReference>
<organism evidence="3 4">
    <name type="scientific">Coilia grayii</name>
    <name type="common">Gray's grenadier anchovy</name>
    <dbReference type="NCBI Taxonomy" id="363190"/>
    <lineage>
        <taxon>Eukaryota</taxon>
        <taxon>Metazoa</taxon>
        <taxon>Chordata</taxon>
        <taxon>Craniata</taxon>
        <taxon>Vertebrata</taxon>
        <taxon>Euteleostomi</taxon>
        <taxon>Actinopterygii</taxon>
        <taxon>Neopterygii</taxon>
        <taxon>Teleostei</taxon>
        <taxon>Clupei</taxon>
        <taxon>Clupeiformes</taxon>
        <taxon>Clupeoidei</taxon>
        <taxon>Engraulidae</taxon>
        <taxon>Coilinae</taxon>
        <taxon>Coilia</taxon>
    </lineage>
</organism>
<dbReference type="InterPro" id="IPR012337">
    <property type="entry name" value="RNaseH-like_sf"/>
</dbReference>
<dbReference type="InterPro" id="IPR005135">
    <property type="entry name" value="Endo/exonuclease/phosphatase"/>
</dbReference>
<dbReference type="Gene3D" id="3.60.10.10">
    <property type="entry name" value="Endonuclease/exonuclease/phosphatase"/>
    <property type="match status" value="1"/>
</dbReference>
<evidence type="ECO:0000313" key="3">
    <source>
        <dbReference type="EMBL" id="KAL2091643.1"/>
    </source>
</evidence>
<dbReference type="SUPFAM" id="SSF56672">
    <property type="entry name" value="DNA/RNA polymerases"/>
    <property type="match status" value="1"/>
</dbReference>
<evidence type="ECO:0000259" key="1">
    <source>
        <dbReference type="PROSITE" id="PS50878"/>
    </source>
</evidence>
<dbReference type="CDD" id="cd01650">
    <property type="entry name" value="RT_nLTR_like"/>
    <property type="match status" value="1"/>
</dbReference>
<sequence length="1232" mass="139046">MYFSVLQWNARSLIANGQEFKRFVTSSEIECHVICVQETWLKPSLDFVLPGFISVRKDRSDRQGGGCATFIKTGIAYRVVPIETTLEIIVTEIWSATGRLSLLNFYNPCLCLSATELEDVMRQVRPPFIWTGDFNAHNVLWGSNRTDGNGEIIENVMQDFNLVCLNDGHPTRVQLGGLTPSCLDLMIVSGELAGKGKWEVLDPYNLGSDHFPTVGIFGLRFPVELDRVGGRFNFLKADWGNFEVLCDDLLPGLVDSSVDEWSNGLSCLMLSAAASAIPIKGMGRQKKMVPWWNKECDEAIRKRNRAFRVLRRFPTPDNLVQYKYYRALVRRVIKSAKRSSWRVFCSSLSGETPISQLWATVRKMNGVGRKVNLPVLVYEGGMAVTPIEKANILVETFRKVHSSDNLDKLSRETRDQSAGEVVFPQEPGCNEANVFFSLEELKRAIAAGRHTAPGLDNLHYEMFNHVSDVFLEELLSLMNESWKVGRLPKAWKHAVIVPVLKPGKDPSSPSSYRPIALTSVMCKLMERMVTDRLVHFLEVKGALVDHQSGFRKGRGTMDNIVALDCEIKRAFANKESLIAVFLDIERAYDMLWREGLLVKLLRYGVNGNLFSWIKNFLEDRTIQVRVGDVMSAVVLVENGTPQGSVISPVLFNSLFADDGALWVKGRNIPFILRRLQEELNVVEKWARKWGFKISVSKSKYVFFSRTRKKWDMSLTLYGSHIERVECFKYLGVWFDSKLNWNIHISKVIAKTNKVINVMRCLTGYSWGAEKGTLLTIYQAMIRSIFDYGCQAYGAASSSVLKRLDVIQSKALRVCCGAFASTSTSALLVETGEKPLRLRRIQLALHYWNRLRERISTCPASSILSDCYEFTSEVSGQPFLKQCMSWAKDFNLLDMVPVKSTFWGPVPVWLLPPVQVDLRLHEDKHNEDVDFSSESAAEYIQFKWNSCLQIYTDGSKDPESGRVSCAFCIPQLNVKNGYRLNDNMAVFTAESMGILKALQWVVEAQAKDVVLCTDSFSLLQCLKSCSSNARPDLIAGILLLLNSLYLSGCDVSFLWVPAHVGIKGNEIADKLAKEYLNKDVVTLPVGPGRTELRSQLMGNIFKTWQAEWDKDLKGRHLYSIQPSVNALCTLSGDRSRQVVLTRLRLGHCALNSTLHLIHKHRDGLCEVCRVPETVFHVLLECVQYCEFRRLLFSELSKIGVTTVSLHSLLQLKDSKVASSLVRFLKSSGVFARI</sequence>
<dbReference type="GO" id="GO:0006259">
    <property type="term" value="P:DNA metabolic process"/>
    <property type="evidence" value="ECO:0007669"/>
    <property type="project" value="UniProtKB-ARBA"/>
</dbReference>
<evidence type="ECO:0008006" key="5">
    <source>
        <dbReference type="Google" id="ProtNLM"/>
    </source>
</evidence>
<dbReference type="InterPro" id="IPR052560">
    <property type="entry name" value="RdDP_mobile_element"/>
</dbReference>
<dbReference type="InterPro" id="IPR036397">
    <property type="entry name" value="RNaseH_sf"/>
</dbReference>
<gene>
    <name evidence="3" type="ORF">ACEWY4_013906</name>
</gene>
<dbReference type="PROSITE" id="PS50878">
    <property type="entry name" value="RT_POL"/>
    <property type="match status" value="1"/>
</dbReference>
<dbReference type="SUPFAM" id="SSF53098">
    <property type="entry name" value="Ribonuclease H-like"/>
    <property type="match status" value="1"/>
</dbReference>
<dbReference type="InterPro" id="IPR043502">
    <property type="entry name" value="DNA/RNA_pol_sf"/>
</dbReference>
<dbReference type="Pfam" id="PF14529">
    <property type="entry name" value="Exo_endo_phos_2"/>
    <property type="match status" value="1"/>
</dbReference>
<dbReference type="PROSITE" id="PS50879">
    <property type="entry name" value="RNASE_H_1"/>
    <property type="match status" value="1"/>
</dbReference>
<dbReference type="InterPro" id="IPR000477">
    <property type="entry name" value="RT_dom"/>
</dbReference>
<dbReference type="Gene3D" id="3.30.420.10">
    <property type="entry name" value="Ribonuclease H-like superfamily/Ribonuclease H"/>
    <property type="match status" value="1"/>
</dbReference>
<feature type="domain" description="RNase H type-1" evidence="2">
    <location>
        <begin position="943"/>
        <end position="1076"/>
    </location>
</feature>
<proteinExistence type="predicted"/>
<keyword evidence="4" id="KW-1185">Reference proteome</keyword>
<dbReference type="CDD" id="cd09276">
    <property type="entry name" value="Rnase_HI_RT_non_LTR"/>
    <property type="match status" value="1"/>
</dbReference>
<comment type="caution">
    <text evidence="3">The sequence shown here is derived from an EMBL/GenBank/DDBJ whole genome shotgun (WGS) entry which is preliminary data.</text>
</comment>
<reference evidence="3 4" key="1">
    <citation type="submission" date="2024-09" db="EMBL/GenBank/DDBJ databases">
        <title>A chromosome-level genome assembly of Gray's grenadier anchovy, Coilia grayii.</title>
        <authorList>
            <person name="Fu Z."/>
        </authorList>
    </citation>
    <scope>NUCLEOTIDE SEQUENCE [LARGE SCALE GENOMIC DNA]</scope>
    <source>
        <strain evidence="3">G4</strain>
        <tissue evidence="3">Muscle</tissue>
    </source>
</reference>
<dbReference type="InterPro" id="IPR002156">
    <property type="entry name" value="RNaseH_domain"/>
</dbReference>
<feature type="domain" description="Reverse transcriptase" evidence="1">
    <location>
        <begin position="480"/>
        <end position="734"/>
    </location>
</feature>
<evidence type="ECO:0000259" key="2">
    <source>
        <dbReference type="PROSITE" id="PS50879"/>
    </source>
</evidence>
<evidence type="ECO:0000313" key="4">
    <source>
        <dbReference type="Proteomes" id="UP001591681"/>
    </source>
</evidence>
<dbReference type="SUPFAM" id="SSF56219">
    <property type="entry name" value="DNase I-like"/>
    <property type="match status" value="1"/>
</dbReference>
<dbReference type="Proteomes" id="UP001591681">
    <property type="component" value="Unassembled WGS sequence"/>
</dbReference>
<dbReference type="PANTHER" id="PTHR36688:SF2">
    <property type="entry name" value="ENDONUCLEASE_EXONUCLEASE_PHOSPHATASE DOMAIN-CONTAINING PROTEIN"/>
    <property type="match status" value="1"/>
</dbReference>
<accession>A0ABD1JXS0</accession>
<dbReference type="AlphaFoldDB" id="A0ABD1JXS0"/>
<dbReference type="InterPro" id="IPR036691">
    <property type="entry name" value="Endo/exonu/phosph_ase_sf"/>
</dbReference>
<name>A0ABD1JXS0_9TELE</name>
<protein>
    <recommendedName>
        <fullName evidence="5">RNA-directed DNA polymerase from mobile element jockey</fullName>
    </recommendedName>
</protein>
<dbReference type="EMBL" id="JBHFQA010000011">
    <property type="protein sequence ID" value="KAL2091643.1"/>
    <property type="molecule type" value="Genomic_DNA"/>
</dbReference>